<evidence type="ECO:0000313" key="2">
    <source>
        <dbReference type="Proteomes" id="UP000319716"/>
    </source>
</evidence>
<organism evidence="1 2">
    <name type="scientific">Sporolactobacillus inulinus</name>
    <dbReference type="NCBI Taxonomy" id="2078"/>
    <lineage>
        <taxon>Bacteria</taxon>
        <taxon>Bacillati</taxon>
        <taxon>Bacillota</taxon>
        <taxon>Bacilli</taxon>
        <taxon>Bacillales</taxon>
        <taxon>Sporolactobacillaceae</taxon>
        <taxon>Sporolactobacillus</taxon>
    </lineage>
</organism>
<proteinExistence type="predicted"/>
<dbReference type="AlphaFoldDB" id="A0A4Y1ZBK5"/>
<dbReference type="EMBL" id="BEXB01000014">
    <property type="protein sequence ID" value="GAY76447.1"/>
    <property type="molecule type" value="Genomic_DNA"/>
</dbReference>
<gene>
    <name evidence="1" type="ORF">NBRC111894_2001</name>
</gene>
<reference evidence="1 2" key="1">
    <citation type="submission" date="2017-11" db="EMBL/GenBank/DDBJ databases">
        <title>Draft Genome Sequence of Sporolactobacillus inulinus NBRC 111894 Isolated from Koso, a Japanese Sugar-Vegetable Fermented Beverage.</title>
        <authorList>
            <person name="Chiou T.Y."/>
            <person name="Oshima K."/>
            <person name="Suda W."/>
            <person name="Hattori M."/>
            <person name="Takahashi T."/>
        </authorList>
    </citation>
    <scope>NUCLEOTIDE SEQUENCE [LARGE SCALE GENOMIC DNA]</scope>
    <source>
        <strain evidence="1 2">NBRC111894</strain>
    </source>
</reference>
<protein>
    <submittedName>
        <fullName evidence="1">Uncharacterized protein</fullName>
    </submittedName>
</protein>
<sequence>MLRTWLINGINLRKRKNPQANCGLSLRINKDARQWERRNRRKTYGET</sequence>
<dbReference type="Proteomes" id="UP000319716">
    <property type="component" value="Unassembled WGS sequence"/>
</dbReference>
<accession>A0A4Y1ZBK5</accession>
<name>A0A4Y1ZBK5_9BACL</name>
<evidence type="ECO:0000313" key="1">
    <source>
        <dbReference type="EMBL" id="GAY76447.1"/>
    </source>
</evidence>
<comment type="caution">
    <text evidence="1">The sequence shown here is derived from an EMBL/GenBank/DDBJ whole genome shotgun (WGS) entry which is preliminary data.</text>
</comment>